<dbReference type="InterPro" id="IPR029044">
    <property type="entry name" value="Nucleotide-diphossugar_trans"/>
</dbReference>
<dbReference type="AlphaFoldDB" id="A0A062V929"/>
<dbReference type="GO" id="GO:0016740">
    <property type="term" value="F:transferase activity"/>
    <property type="evidence" value="ECO:0007669"/>
    <property type="project" value="UniProtKB-KW"/>
</dbReference>
<dbReference type="Gene3D" id="3.90.550.10">
    <property type="entry name" value="Spore Coat Polysaccharide Biosynthesis Protein SpsA, Chain A"/>
    <property type="match status" value="1"/>
</dbReference>
<dbReference type="STRING" id="1280954.HPO_18949"/>
<proteinExistence type="predicted"/>
<keyword evidence="2" id="KW-0808">Transferase</keyword>
<evidence type="ECO:0000313" key="2">
    <source>
        <dbReference type="EMBL" id="KCZ96625.1"/>
    </source>
</evidence>
<dbReference type="InterPro" id="IPR050834">
    <property type="entry name" value="Glycosyltransf_2"/>
</dbReference>
<dbReference type="OrthoDB" id="6383742at2"/>
<evidence type="ECO:0000259" key="1">
    <source>
        <dbReference type="Pfam" id="PF00535"/>
    </source>
</evidence>
<organism evidence="2 3">
    <name type="scientific">Hyphomonas polymorpha PS728</name>
    <dbReference type="NCBI Taxonomy" id="1280954"/>
    <lineage>
        <taxon>Bacteria</taxon>
        <taxon>Pseudomonadati</taxon>
        <taxon>Pseudomonadota</taxon>
        <taxon>Alphaproteobacteria</taxon>
        <taxon>Hyphomonadales</taxon>
        <taxon>Hyphomonadaceae</taxon>
        <taxon>Hyphomonas</taxon>
    </lineage>
</organism>
<feature type="domain" description="Glycosyltransferase 2-like" evidence="1">
    <location>
        <begin position="7"/>
        <end position="119"/>
    </location>
</feature>
<dbReference type="PANTHER" id="PTHR43685:SF2">
    <property type="entry name" value="GLYCOSYLTRANSFERASE 2-LIKE DOMAIN-CONTAINING PROTEIN"/>
    <property type="match status" value="1"/>
</dbReference>
<name>A0A062V929_9PROT</name>
<reference evidence="2 3" key="1">
    <citation type="journal article" date="2014" name="Antonie Van Leeuwenhoek">
        <title>Hyphomonas beringensis sp. nov. and Hyphomonas chukchiensis sp. nov., isolated from surface seawater of the Bering Sea and Chukchi Sea.</title>
        <authorList>
            <person name="Li C."/>
            <person name="Lai Q."/>
            <person name="Li G."/>
            <person name="Dong C."/>
            <person name="Wang J."/>
            <person name="Liao Y."/>
            <person name="Shao Z."/>
        </authorList>
    </citation>
    <scope>NUCLEOTIDE SEQUENCE [LARGE SCALE GENOMIC DNA]</scope>
    <source>
        <strain evidence="2 3">PS728</strain>
    </source>
</reference>
<dbReference type="eggNOG" id="COG0463">
    <property type="taxonomic scope" value="Bacteria"/>
</dbReference>
<dbReference type="EMBL" id="ARYM01000042">
    <property type="protein sequence ID" value="KCZ96625.1"/>
    <property type="molecule type" value="Genomic_DNA"/>
</dbReference>
<accession>A0A062V929</accession>
<dbReference type="SUPFAM" id="SSF53448">
    <property type="entry name" value="Nucleotide-diphospho-sugar transferases"/>
    <property type="match status" value="1"/>
</dbReference>
<comment type="caution">
    <text evidence="2">The sequence shown here is derived from an EMBL/GenBank/DDBJ whole genome shotgun (WGS) entry which is preliminary data.</text>
</comment>
<dbReference type="RefSeq" id="WP_051612843.1">
    <property type="nucleotide sequence ID" value="NZ_ARYM01000042.1"/>
</dbReference>
<dbReference type="InterPro" id="IPR001173">
    <property type="entry name" value="Glyco_trans_2-like"/>
</dbReference>
<keyword evidence="3" id="KW-1185">Reference proteome</keyword>
<dbReference type="Proteomes" id="UP000027100">
    <property type="component" value="Unassembled WGS sequence"/>
</dbReference>
<protein>
    <submittedName>
        <fullName evidence="2">Glycosyl transferase group 2 family protein</fullName>
    </submittedName>
</protein>
<gene>
    <name evidence="2" type="ORF">HPO_18949</name>
</gene>
<dbReference type="Pfam" id="PF00535">
    <property type="entry name" value="Glycos_transf_2"/>
    <property type="match status" value="1"/>
</dbReference>
<dbReference type="PATRIC" id="fig|1280954.3.peg.3808"/>
<dbReference type="PANTHER" id="PTHR43685">
    <property type="entry name" value="GLYCOSYLTRANSFERASE"/>
    <property type="match status" value="1"/>
</dbReference>
<dbReference type="CDD" id="cd00761">
    <property type="entry name" value="Glyco_tranf_GTA_type"/>
    <property type="match status" value="1"/>
</dbReference>
<sequence>MAAPKVSVVMPAYKAAAFIGLAIASVRAQTLQDWELIIVDDCSPDDTAAVAMAAAGGDPRIKLVRAEQNGGVARARNLGNNQAAGDWIAVLDSDDAFEPTRLETLVAAAEKTGLDLIADDLLLVQFEALMGEGKPYLGQPGTDLKPVDLPVWLEGNRAGIKTPMLGYLKPMVRREFLLRHDISYVPELRVAEDCWFVADLLACGARFAILPAPLYRYAVRPASLSRTRGDNVYTLQRSVYAPFLKRHAGRLSATGVRAVRRHESALKTAEAFEGFAMAMRAKNLPKAAGWLASRPQAAAYLTRPLAARLERLAGRLGYRPRLRVG</sequence>
<evidence type="ECO:0000313" key="3">
    <source>
        <dbReference type="Proteomes" id="UP000027100"/>
    </source>
</evidence>